<evidence type="ECO:0000313" key="2">
    <source>
        <dbReference type="Proteomes" id="UP000002440"/>
    </source>
</evidence>
<dbReference type="EMBL" id="CP000284">
    <property type="protein sequence ID" value="ABE48712.1"/>
    <property type="molecule type" value="Genomic_DNA"/>
</dbReference>
<dbReference type="STRING" id="265072.Mfla_0442"/>
<keyword evidence="2" id="KW-1185">Reference proteome</keyword>
<dbReference type="KEGG" id="mfa:Mfla_0442"/>
<accession>Q1H475</accession>
<dbReference type="InterPro" id="IPR021848">
    <property type="entry name" value="HODM_asu-like"/>
</dbReference>
<protein>
    <recommendedName>
        <fullName evidence="3">DUF3445 domain-containing protein</fullName>
    </recommendedName>
</protein>
<sequence>MNNLAYKLETFRDDYTFRNSPDAIRRFPFPFDQDHYMYSVNIEPHKPGAPGSVFEHTFDIDEHYVAECADKALTLAQDKGRYAALPHMMDAQWDFLELTMESLARDYPDQFKLSKEGERWTWTNLPLGIEDSFIFGDASTLPMEPLEYMGRQVQGDFVLLDQREGTLFADAGFITSQADWSLAFDIGMAWHEWHGPVPQVEKMGVMERALKFLLSLQQGSPVRRLNWTMTINPRLDTSPEHYPQWGPDKLKVTAENAGRKAHLRVELQGLFRLPRSNAILFSIRCYLMSLEEMATYPRWIKRFHRVIRDLHPDLLEYKGIKVYHAPLMAWLAPHDDGEELPLGTQPE</sequence>
<name>Q1H475_METFK</name>
<organism evidence="1 2">
    <name type="scientific">Methylobacillus flagellatus (strain ATCC 51484 / DSM 6875 / VKM B-1610 / KT)</name>
    <dbReference type="NCBI Taxonomy" id="265072"/>
    <lineage>
        <taxon>Bacteria</taxon>
        <taxon>Pseudomonadati</taxon>
        <taxon>Pseudomonadota</taxon>
        <taxon>Betaproteobacteria</taxon>
        <taxon>Nitrosomonadales</taxon>
        <taxon>Methylophilaceae</taxon>
        <taxon>Methylobacillus</taxon>
    </lineage>
</organism>
<proteinExistence type="predicted"/>
<gene>
    <name evidence="1" type="ordered locus">Mfla_0442</name>
</gene>
<dbReference type="Pfam" id="PF11927">
    <property type="entry name" value="HODM_asu-like"/>
    <property type="match status" value="1"/>
</dbReference>
<evidence type="ECO:0000313" key="1">
    <source>
        <dbReference type="EMBL" id="ABE48712.1"/>
    </source>
</evidence>
<dbReference type="Proteomes" id="UP000002440">
    <property type="component" value="Chromosome"/>
</dbReference>
<dbReference type="RefSeq" id="WP_011478809.1">
    <property type="nucleotide sequence ID" value="NC_007947.1"/>
</dbReference>
<dbReference type="AlphaFoldDB" id="Q1H475"/>
<dbReference type="eggNOG" id="ENOG502Z7ZS">
    <property type="taxonomic scope" value="Bacteria"/>
</dbReference>
<reference evidence="1 2" key="1">
    <citation type="submission" date="2006-03" db="EMBL/GenBank/DDBJ databases">
        <title>Complete sequence of Methylobacillus flagellatus KT.</title>
        <authorList>
            <consortium name="US DOE Joint Genome Institute"/>
            <person name="Copeland A."/>
            <person name="Lucas S."/>
            <person name="Lapidus A."/>
            <person name="Barry K."/>
            <person name="Detter J.C."/>
            <person name="Glavina del Rio T."/>
            <person name="Hammon N."/>
            <person name="Israni S."/>
            <person name="Dalin E."/>
            <person name="Tice H."/>
            <person name="Pitluck S."/>
            <person name="Brettin T."/>
            <person name="Bruce D."/>
            <person name="Han C."/>
            <person name="Tapia R."/>
            <person name="Saunders E."/>
            <person name="Gilna P."/>
            <person name="Schmutz J."/>
            <person name="Larimer F."/>
            <person name="Land M."/>
            <person name="Kyrpides N."/>
            <person name="Anderson I."/>
            <person name="Richardson P."/>
        </authorList>
    </citation>
    <scope>NUCLEOTIDE SEQUENCE [LARGE SCALE GENOMIC DNA]</scope>
    <source>
        <strain evidence="2">KT / ATCC 51484 / DSM 6875</strain>
    </source>
</reference>
<dbReference type="OrthoDB" id="5242510at2"/>
<dbReference type="HOGENOM" id="CLU_025462_1_0_4"/>
<evidence type="ECO:0008006" key="3">
    <source>
        <dbReference type="Google" id="ProtNLM"/>
    </source>
</evidence>